<evidence type="ECO:0000313" key="4">
    <source>
        <dbReference type="Proteomes" id="UP001595923"/>
    </source>
</evidence>
<evidence type="ECO:0000256" key="1">
    <source>
        <dbReference type="SAM" id="MobiDB-lite"/>
    </source>
</evidence>
<dbReference type="Pfam" id="PF00501">
    <property type="entry name" value="AMP-binding"/>
    <property type="match status" value="1"/>
</dbReference>
<comment type="caution">
    <text evidence="3">The sequence shown here is derived from an EMBL/GenBank/DDBJ whole genome shotgun (WGS) entry which is preliminary data.</text>
</comment>
<feature type="domain" description="AMP-dependent synthetase/ligase" evidence="2">
    <location>
        <begin position="58"/>
        <end position="269"/>
    </location>
</feature>
<keyword evidence="4" id="KW-1185">Reference proteome</keyword>
<proteinExistence type="predicted"/>
<dbReference type="InterPro" id="IPR042099">
    <property type="entry name" value="ANL_N_sf"/>
</dbReference>
<protein>
    <submittedName>
        <fullName evidence="3">AMP-binding protein</fullName>
    </submittedName>
</protein>
<evidence type="ECO:0000259" key="2">
    <source>
        <dbReference type="Pfam" id="PF00501"/>
    </source>
</evidence>
<dbReference type="EMBL" id="JBHSFQ010000027">
    <property type="protein sequence ID" value="MFC4564669.1"/>
    <property type="molecule type" value="Genomic_DNA"/>
</dbReference>
<feature type="region of interest" description="Disordered" evidence="1">
    <location>
        <begin position="274"/>
        <end position="309"/>
    </location>
</feature>
<organism evidence="3 4">
    <name type="scientific">Nocardiopsis mangrovi</name>
    <dbReference type="NCBI Taxonomy" id="1179818"/>
    <lineage>
        <taxon>Bacteria</taxon>
        <taxon>Bacillati</taxon>
        <taxon>Actinomycetota</taxon>
        <taxon>Actinomycetes</taxon>
        <taxon>Streptosporangiales</taxon>
        <taxon>Nocardiopsidaceae</taxon>
        <taxon>Nocardiopsis</taxon>
    </lineage>
</organism>
<sequence length="309" mass="32488">MTVGRRSRVSEPRWVPGDGGLPVGSLTGGLLDRLRRRGGHATVTDHRGRGTDAVTFAGTVERAAAGLSRRGMCPDDVVGVLAPVSRERLTAVYTVLAVGGVALPLELTSDLETLISLLTTVDVRMILVTAPLAGIALELAERSRVRQVIAFGQAPETTPFGELLLPSPDGSGYDPARGLFDNGVMTYESGSGDVFTTLHTHADLLARFRRMSDELEPAADDTVAVDAGMSEPDRAALAAAALWHGASVVTAPGETEADTRRDLAAFHITMHRASRRGAGGGWTEEAGATEERGSARRRGKPPPQGRPAG</sequence>
<reference evidence="4" key="1">
    <citation type="journal article" date="2019" name="Int. J. Syst. Evol. Microbiol.">
        <title>The Global Catalogue of Microorganisms (GCM) 10K type strain sequencing project: providing services to taxonomists for standard genome sequencing and annotation.</title>
        <authorList>
            <consortium name="The Broad Institute Genomics Platform"/>
            <consortium name="The Broad Institute Genome Sequencing Center for Infectious Disease"/>
            <person name="Wu L."/>
            <person name="Ma J."/>
        </authorList>
    </citation>
    <scope>NUCLEOTIDE SEQUENCE [LARGE SCALE GENOMIC DNA]</scope>
    <source>
        <strain evidence="4">XZYJ18</strain>
    </source>
</reference>
<dbReference type="Proteomes" id="UP001595923">
    <property type="component" value="Unassembled WGS sequence"/>
</dbReference>
<name>A0ABV9E291_9ACTN</name>
<evidence type="ECO:0000313" key="3">
    <source>
        <dbReference type="EMBL" id="MFC4564669.1"/>
    </source>
</evidence>
<gene>
    <name evidence="3" type="ORF">ACFO4E_22655</name>
</gene>
<dbReference type="SUPFAM" id="SSF56801">
    <property type="entry name" value="Acetyl-CoA synthetase-like"/>
    <property type="match status" value="1"/>
</dbReference>
<dbReference type="Gene3D" id="3.40.50.12780">
    <property type="entry name" value="N-terminal domain of ligase-like"/>
    <property type="match status" value="1"/>
</dbReference>
<accession>A0ABV9E291</accession>
<dbReference type="RefSeq" id="WP_378577995.1">
    <property type="nucleotide sequence ID" value="NZ_JBHSFQ010000027.1"/>
</dbReference>
<dbReference type="InterPro" id="IPR000873">
    <property type="entry name" value="AMP-dep_synth/lig_dom"/>
</dbReference>